<dbReference type="STRING" id="860235.AOZ06_38095"/>
<dbReference type="AlphaFoldDB" id="A0A0N9I2H9"/>
<keyword evidence="2" id="KW-1185">Reference proteome</keyword>
<dbReference type="EMBL" id="CP012752">
    <property type="protein sequence ID" value="ALG11907.1"/>
    <property type="molecule type" value="Genomic_DNA"/>
</dbReference>
<sequence length="127" mass="12822">MATPAARAASRSACVLPTNRLASAGTALVRIAALTRSGAGGTSARSAGPERPARYHTYCSRLCITRNERIAAVATRPTTVILTPAAASVSNPSSTPGVLRAASSTPCSTRVNWSCTARSVAGPIVAA</sequence>
<name>A0A0N9I2H9_9PSEU</name>
<proteinExistence type="predicted"/>
<evidence type="ECO:0000313" key="1">
    <source>
        <dbReference type="EMBL" id="ALG11907.1"/>
    </source>
</evidence>
<reference evidence="1 2" key="1">
    <citation type="submission" date="2015-07" db="EMBL/GenBank/DDBJ databases">
        <title>Genome sequencing of Kibdelosporangium phytohabitans.</title>
        <authorList>
            <person name="Qin S."/>
            <person name="Xing K."/>
        </authorList>
    </citation>
    <scope>NUCLEOTIDE SEQUENCE [LARGE SCALE GENOMIC DNA]</scope>
    <source>
        <strain evidence="1 2">KLBMP1111</strain>
    </source>
</reference>
<dbReference type="KEGG" id="kphy:AOZ06_38095"/>
<evidence type="ECO:0000313" key="2">
    <source>
        <dbReference type="Proteomes" id="UP000063699"/>
    </source>
</evidence>
<gene>
    <name evidence="1" type="ORF">AOZ06_38095</name>
</gene>
<accession>A0A0N9I2H9</accession>
<protein>
    <submittedName>
        <fullName evidence="1">Uncharacterized protein</fullName>
    </submittedName>
</protein>
<dbReference type="Proteomes" id="UP000063699">
    <property type="component" value="Chromosome"/>
</dbReference>
<organism evidence="1 2">
    <name type="scientific">Kibdelosporangium phytohabitans</name>
    <dbReference type="NCBI Taxonomy" id="860235"/>
    <lineage>
        <taxon>Bacteria</taxon>
        <taxon>Bacillati</taxon>
        <taxon>Actinomycetota</taxon>
        <taxon>Actinomycetes</taxon>
        <taxon>Pseudonocardiales</taxon>
        <taxon>Pseudonocardiaceae</taxon>
        <taxon>Kibdelosporangium</taxon>
    </lineage>
</organism>